<gene>
    <name evidence="1" type="ORF">CHL78_007080</name>
</gene>
<accession>A0A371J5U9</accession>
<proteinExistence type="predicted"/>
<protein>
    <submittedName>
        <fullName evidence="1">Uncharacterized protein</fullName>
    </submittedName>
</protein>
<evidence type="ECO:0000313" key="2">
    <source>
        <dbReference type="Proteomes" id="UP000215694"/>
    </source>
</evidence>
<keyword evidence="2" id="KW-1185">Reference proteome</keyword>
<dbReference type="Proteomes" id="UP000215694">
    <property type="component" value="Unassembled WGS sequence"/>
</dbReference>
<dbReference type="EMBL" id="NOJY02000009">
    <property type="protein sequence ID" value="RDY28058.1"/>
    <property type="molecule type" value="Genomic_DNA"/>
</dbReference>
<dbReference type="RefSeq" id="WP_094366073.1">
    <property type="nucleotide sequence ID" value="NZ_NOJY02000009.1"/>
</dbReference>
<comment type="caution">
    <text evidence="1">The sequence shown here is derived from an EMBL/GenBank/DDBJ whole genome shotgun (WGS) entry which is preliminary data.</text>
</comment>
<dbReference type="OrthoDB" id="9777242at2"/>
<reference evidence="1 2" key="1">
    <citation type="journal article" date="2017" name="Genome Announc.">
        <title>Draft Genome Sequence of Romboutsia weinsteinii sp. nov. Strain CCRI-19649(T) Isolated from Surface Water.</title>
        <authorList>
            <person name="Maheux A.F."/>
            <person name="Boudreau D.K."/>
            <person name="Berube E."/>
            <person name="Boissinot M."/>
            <person name="Cantin P."/>
            <person name="Raymond F."/>
            <person name="Corbeil J."/>
            <person name="Omar R.F."/>
            <person name="Bergeron M.G."/>
        </authorList>
    </citation>
    <scope>NUCLEOTIDE SEQUENCE [LARGE SCALE GENOMIC DNA]</scope>
    <source>
        <strain evidence="1 2">CCRI-19649</strain>
    </source>
</reference>
<name>A0A371J5U9_9FIRM</name>
<evidence type="ECO:0000313" key="1">
    <source>
        <dbReference type="EMBL" id="RDY28058.1"/>
    </source>
</evidence>
<sequence length="213" mass="24912">MSLFLGKIHYWLFNKILWFEGLEDEIIKLAKEEGLDIVTLSNEINTKYGGKLPNMPLEEMIDKGNIHGWLQEKIRAAEGRMAAWTSNIIKNDNDAFVKIENIYMGQGIKAAKEVKTEEIELKTAKDIYNSVNDYILDGMPCDRVNEVLISDEDRVEWKRRVCVHKEMWEKENLNVDDFYILRSLWIKAFVNTVNSDYEYIEQENGIKVIKKSI</sequence>
<organism evidence="1 2">
    <name type="scientific">Romboutsia weinsteinii</name>
    <dbReference type="NCBI Taxonomy" id="2020949"/>
    <lineage>
        <taxon>Bacteria</taxon>
        <taxon>Bacillati</taxon>
        <taxon>Bacillota</taxon>
        <taxon>Clostridia</taxon>
        <taxon>Peptostreptococcales</taxon>
        <taxon>Peptostreptococcaceae</taxon>
        <taxon>Romboutsia</taxon>
    </lineage>
</organism>
<dbReference type="AlphaFoldDB" id="A0A371J5U9"/>